<dbReference type="PANTHER" id="PTHR42951">
    <property type="entry name" value="METALLO-BETA-LACTAMASE DOMAIN-CONTAINING"/>
    <property type="match status" value="1"/>
</dbReference>
<dbReference type="InterPro" id="IPR036866">
    <property type="entry name" value="RibonucZ/Hydroxyglut_hydro"/>
</dbReference>
<dbReference type="SMART" id="SM00849">
    <property type="entry name" value="Lactamase_B"/>
    <property type="match status" value="1"/>
</dbReference>
<reference evidence="3" key="1">
    <citation type="submission" date="2018-04" db="EMBL/GenBank/DDBJ databases">
        <authorList>
            <person name="Liu S."/>
            <person name="Wang Z."/>
            <person name="Li J."/>
        </authorList>
    </citation>
    <scope>NUCLEOTIDE SEQUENCE [LARGE SCALE GENOMIC DNA]</scope>
    <source>
        <strain evidence="3">622</strain>
    </source>
</reference>
<proteinExistence type="predicted"/>
<name>A0A2U1TFZ1_9MICO</name>
<dbReference type="InterPro" id="IPR050855">
    <property type="entry name" value="NDM-1-like"/>
</dbReference>
<accession>A0A2U1TFZ1</accession>
<dbReference type="CDD" id="cd16282">
    <property type="entry name" value="metallo-hydrolase-like_MBL-fold"/>
    <property type="match status" value="1"/>
</dbReference>
<dbReference type="Pfam" id="PF00753">
    <property type="entry name" value="Lactamase_B"/>
    <property type="match status" value="1"/>
</dbReference>
<gene>
    <name evidence="2" type="ORF">DF223_00130</name>
</gene>
<evidence type="ECO:0000313" key="2">
    <source>
        <dbReference type="EMBL" id="PWC07817.1"/>
    </source>
</evidence>
<dbReference type="SUPFAM" id="SSF56281">
    <property type="entry name" value="Metallo-hydrolase/oxidoreductase"/>
    <property type="match status" value="1"/>
</dbReference>
<evidence type="ECO:0000313" key="3">
    <source>
        <dbReference type="Proteomes" id="UP000244962"/>
    </source>
</evidence>
<dbReference type="EMBL" id="QEFB01000001">
    <property type="protein sequence ID" value="PWC07817.1"/>
    <property type="molecule type" value="Genomic_DNA"/>
</dbReference>
<protein>
    <recommendedName>
        <fullName evidence="1">Metallo-beta-lactamase domain-containing protein</fullName>
    </recommendedName>
</protein>
<dbReference type="PANTHER" id="PTHR42951:SF4">
    <property type="entry name" value="ACYL-COENZYME A THIOESTERASE MBLAC2"/>
    <property type="match status" value="1"/>
</dbReference>
<organism evidence="2 3">
    <name type="scientific">Mycetocola zhujimingii</name>
    <dbReference type="NCBI Taxonomy" id="2079792"/>
    <lineage>
        <taxon>Bacteria</taxon>
        <taxon>Bacillati</taxon>
        <taxon>Actinomycetota</taxon>
        <taxon>Actinomycetes</taxon>
        <taxon>Micrococcales</taxon>
        <taxon>Microbacteriaceae</taxon>
        <taxon>Mycetocola</taxon>
    </lineage>
</organism>
<dbReference type="Proteomes" id="UP000244962">
    <property type="component" value="Unassembled WGS sequence"/>
</dbReference>
<feature type="domain" description="Metallo-beta-lactamase" evidence="1">
    <location>
        <begin position="20"/>
        <end position="209"/>
    </location>
</feature>
<sequence length="278" mass="30046">MPLWTEVADRVFVRRYQPLDISVALVLGETGALLVDTRCNPREADEILSDAASFGREITHVVNTHAHYDHTFGNQRFAETAVIFGHHLIPRHFAEFESPRLVEWQANPEAQPQYDWHGVSLTPPTELLESPIDLDIGNRIVRLIPLGPGHTDTDLVIQVPDAGAWIVGDVIEESGPPMYGSGSFPLDWPVQIETLAGMIADSDVVVPGHGAPVDSAFVRAQADLLGTVADGIREAFARAEPVELVAERIAGATALPLDFAEAGVHRGYSLLASGDVSG</sequence>
<dbReference type="RefSeq" id="WP_108961807.1">
    <property type="nucleotide sequence ID" value="NZ_QEFB01000001.1"/>
</dbReference>
<comment type="caution">
    <text evidence="2">The sequence shown here is derived from an EMBL/GenBank/DDBJ whole genome shotgun (WGS) entry which is preliminary data.</text>
</comment>
<dbReference type="AlphaFoldDB" id="A0A2U1TFZ1"/>
<evidence type="ECO:0000259" key="1">
    <source>
        <dbReference type="SMART" id="SM00849"/>
    </source>
</evidence>
<dbReference type="InterPro" id="IPR001279">
    <property type="entry name" value="Metallo-B-lactamas"/>
</dbReference>
<dbReference type="Gene3D" id="3.60.15.10">
    <property type="entry name" value="Ribonuclease Z/Hydroxyacylglutathione hydrolase-like"/>
    <property type="match status" value="1"/>
</dbReference>
<keyword evidence="3" id="KW-1185">Reference proteome</keyword>